<evidence type="ECO:0000256" key="2">
    <source>
        <dbReference type="ARBA" id="ARBA00023125"/>
    </source>
</evidence>
<dbReference type="PANTHER" id="PTHR43479">
    <property type="entry name" value="ACREF/ENVCD OPERON REPRESSOR-RELATED"/>
    <property type="match status" value="1"/>
</dbReference>
<dbReference type="InterPro" id="IPR001647">
    <property type="entry name" value="HTH_TetR"/>
</dbReference>
<evidence type="ECO:0000313" key="7">
    <source>
        <dbReference type="Proteomes" id="UP000000845"/>
    </source>
</evidence>
<dbReference type="PROSITE" id="PS50977">
    <property type="entry name" value="HTH_TETR_2"/>
    <property type="match status" value="1"/>
</dbReference>
<dbReference type="InterPro" id="IPR009057">
    <property type="entry name" value="Homeodomain-like_sf"/>
</dbReference>
<dbReference type="PROSITE" id="PS01081">
    <property type="entry name" value="HTH_TETR_1"/>
    <property type="match status" value="1"/>
</dbReference>
<keyword evidence="3" id="KW-0804">Transcription</keyword>
<evidence type="ECO:0000256" key="3">
    <source>
        <dbReference type="ARBA" id="ARBA00023163"/>
    </source>
</evidence>
<dbReference type="InterPro" id="IPR050624">
    <property type="entry name" value="HTH-type_Tx_Regulator"/>
</dbReference>
<gene>
    <name evidence="6" type="ordered locus">Sterm_3329</name>
</gene>
<evidence type="ECO:0000313" key="6">
    <source>
        <dbReference type="EMBL" id="ACZ10169.1"/>
    </source>
</evidence>
<feature type="DNA-binding region" description="H-T-H motif" evidence="4">
    <location>
        <begin position="34"/>
        <end position="53"/>
    </location>
</feature>
<organism evidence="6 7">
    <name type="scientific">Sebaldella termitidis (strain ATCC 33386 / NCTC 11300)</name>
    <dbReference type="NCBI Taxonomy" id="526218"/>
    <lineage>
        <taxon>Bacteria</taxon>
        <taxon>Fusobacteriati</taxon>
        <taxon>Fusobacteriota</taxon>
        <taxon>Fusobacteriia</taxon>
        <taxon>Fusobacteriales</taxon>
        <taxon>Leptotrichiaceae</taxon>
        <taxon>Sebaldella</taxon>
    </lineage>
</organism>
<evidence type="ECO:0000256" key="4">
    <source>
        <dbReference type="PROSITE-ProRule" id="PRU00335"/>
    </source>
</evidence>
<dbReference type="FunFam" id="1.10.10.60:FF:000141">
    <property type="entry name" value="TetR family transcriptional regulator"/>
    <property type="match status" value="1"/>
</dbReference>
<keyword evidence="1" id="KW-0805">Transcription regulation</keyword>
<dbReference type="PANTHER" id="PTHR43479:SF11">
    <property type="entry name" value="ACREF_ENVCD OPERON REPRESSOR-RELATED"/>
    <property type="match status" value="1"/>
</dbReference>
<reference evidence="6 7" key="2">
    <citation type="journal article" date="2010" name="Stand. Genomic Sci.">
        <title>Complete genome sequence of Sebaldella termitidis type strain (NCTC 11300).</title>
        <authorList>
            <person name="Harmon-Smith M."/>
            <person name="Celia L."/>
            <person name="Chertkov O."/>
            <person name="Lapidus A."/>
            <person name="Copeland A."/>
            <person name="Glavina Del Rio T."/>
            <person name="Nolan M."/>
            <person name="Lucas S."/>
            <person name="Tice H."/>
            <person name="Cheng J.F."/>
            <person name="Han C."/>
            <person name="Detter J.C."/>
            <person name="Bruce D."/>
            <person name="Goodwin L."/>
            <person name="Pitluck S."/>
            <person name="Pati A."/>
            <person name="Liolios K."/>
            <person name="Ivanova N."/>
            <person name="Mavromatis K."/>
            <person name="Mikhailova N."/>
            <person name="Chen A."/>
            <person name="Palaniappan K."/>
            <person name="Land M."/>
            <person name="Hauser L."/>
            <person name="Chang Y.J."/>
            <person name="Jeffries C.D."/>
            <person name="Brettin T."/>
            <person name="Goker M."/>
            <person name="Beck B."/>
            <person name="Bristow J."/>
            <person name="Eisen J.A."/>
            <person name="Markowitz V."/>
            <person name="Hugenholtz P."/>
            <person name="Kyrpides N.C."/>
            <person name="Klenk H.P."/>
            <person name="Chen F."/>
        </authorList>
    </citation>
    <scope>NUCLEOTIDE SEQUENCE [LARGE SCALE GENOMIC DNA]</scope>
    <source>
        <strain evidence="7">ATCC 33386 / NCTC 11300</strain>
    </source>
</reference>
<dbReference type="Gene3D" id="1.10.357.10">
    <property type="entry name" value="Tetracycline Repressor, domain 2"/>
    <property type="match status" value="1"/>
</dbReference>
<dbReference type="EMBL" id="CP001739">
    <property type="protein sequence ID" value="ACZ10169.1"/>
    <property type="molecule type" value="Genomic_DNA"/>
</dbReference>
<dbReference type="eggNOG" id="COG1309">
    <property type="taxonomic scope" value="Bacteria"/>
</dbReference>
<dbReference type="AlphaFoldDB" id="D1AQA9"/>
<evidence type="ECO:0000259" key="5">
    <source>
        <dbReference type="PROSITE" id="PS50977"/>
    </source>
</evidence>
<dbReference type="InterPro" id="IPR023772">
    <property type="entry name" value="DNA-bd_HTH_TetR-type_CS"/>
</dbReference>
<dbReference type="Proteomes" id="UP000000845">
    <property type="component" value="Chromosome"/>
</dbReference>
<reference evidence="7" key="1">
    <citation type="submission" date="2009-09" db="EMBL/GenBank/DDBJ databases">
        <title>The complete chromosome of Sebaldella termitidis ATCC 33386.</title>
        <authorList>
            <consortium name="US DOE Joint Genome Institute (JGI-PGF)"/>
            <person name="Lucas S."/>
            <person name="Copeland A."/>
            <person name="Lapidus A."/>
            <person name="Glavina del Rio T."/>
            <person name="Dalin E."/>
            <person name="Tice H."/>
            <person name="Bruce D."/>
            <person name="Goodwin L."/>
            <person name="Pitluck S."/>
            <person name="Kyrpides N."/>
            <person name="Mavromatis K."/>
            <person name="Ivanova N."/>
            <person name="Mikhailova N."/>
            <person name="Sims D."/>
            <person name="Meincke L."/>
            <person name="Brettin T."/>
            <person name="Detter J.C."/>
            <person name="Han C."/>
            <person name="Larimer F."/>
            <person name="Land M."/>
            <person name="Hauser L."/>
            <person name="Markowitz V."/>
            <person name="Cheng J.F."/>
            <person name="Hugenholtz P."/>
            <person name="Woyke T."/>
            <person name="Wu D."/>
            <person name="Eisen J.A."/>
        </authorList>
    </citation>
    <scope>NUCLEOTIDE SEQUENCE [LARGE SCALE GENOMIC DNA]</scope>
    <source>
        <strain evidence="7">ATCC 33386 / NCTC 11300</strain>
    </source>
</reference>
<name>D1AQA9_SEBTE</name>
<evidence type="ECO:0000256" key="1">
    <source>
        <dbReference type="ARBA" id="ARBA00023015"/>
    </source>
</evidence>
<dbReference type="GO" id="GO:0003677">
    <property type="term" value="F:DNA binding"/>
    <property type="evidence" value="ECO:0007669"/>
    <property type="project" value="UniProtKB-UniRule"/>
</dbReference>
<keyword evidence="7" id="KW-1185">Reference proteome</keyword>
<proteinExistence type="predicted"/>
<feature type="domain" description="HTH tetR-type" evidence="5">
    <location>
        <begin position="11"/>
        <end position="71"/>
    </location>
</feature>
<dbReference type="STRING" id="526218.Sterm_3329"/>
<protein>
    <submittedName>
        <fullName evidence="6">Transcriptional regulator, TetR family</fullName>
    </submittedName>
</protein>
<dbReference type="RefSeq" id="WP_012862751.1">
    <property type="nucleotide sequence ID" value="NC_013517.1"/>
</dbReference>
<keyword evidence="2 4" id="KW-0238">DNA-binding</keyword>
<dbReference type="Pfam" id="PF00440">
    <property type="entry name" value="TetR_N"/>
    <property type="match status" value="1"/>
</dbReference>
<dbReference type="HOGENOM" id="CLU_069356_12_1_0"/>
<dbReference type="KEGG" id="str:Sterm_3329"/>
<sequence>MKEELKLKISELKKDNIIDHAEKLFSELGIENTTIDVIAKSAGISKRTVYTYFSSKTELYNAILYRANKDMYEYFYILIQKKEFISLKPKEKLNALWSALINFKTEKNLYFKIITMYENQKEDISTTDEYLKKSYEWGQKIHLILKEIIIELNPGFFKDKNPDEIVLILWMTSISILNTIDVKKFYLQDFFDINAEEFENTFFRYIASPLFNNK</sequence>
<dbReference type="SUPFAM" id="SSF46689">
    <property type="entry name" value="Homeodomain-like"/>
    <property type="match status" value="1"/>
</dbReference>
<accession>D1AQA9</accession>
<dbReference type="PRINTS" id="PR00455">
    <property type="entry name" value="HTHTETR"/>
</dbReference>